<evidence type="ECO:0000313" key="6">
    <source>
        <dbReference type="Proteomes" id="UP001610335"/>
    </source>
</evidence>
<evidence type="ECO:0000259" key="2">
    <source>
        <dbReference type="Pfam" id="PF18276"/>
    </source>
</evidence>
<dbReference type="Pfam" id="PF18276">
    <property type="entry name" value="TcA_TcB_BD"/>
    <property type="match status" value="1"/>
</dbReference>
<dbReference type="EMBL" id="JBFXLS010000050">
    <property type="protein sequence ID" value="KAL2823735.1"/>
    <property type="molecule type" value="Genomic_DNA"/>
</dbReference>
<evidence type="ECO:0000259" key="3">
    <source>
        <dbReference type="Pfam" id="PF18413"/>
    </source>
</evidence>
<evidence type="ECO:0008006" key="7">
    <source>
        <dbReference type="Google" id="ProtNLM"/>
    </source>
</evidence>
<feature type="domain" description="Tc toxin complex TcA C-terminal TcB-binding" evidence="2">
    <location>
        <begin position="1727"/>
        <end position="2018"/>
    </location>
</feature>
<keyword evidence="1" id="KW-0175">Coiled coil</keyword>
<proteinExistence type="predicted"/>
<dbReference type="Pfam" id="PF18413">
    <property type="entry name" value="Neuraminidase"/>
    <property type="match status" value="1"/>
</dbReference>
<organism evidence="5 6">
    <name type="scientific">Aspergillus cavernicola</name>
    <dbReference type="NCBI Taxonomy" id="176166"/>
    <lineage>
        <taxon>Eukaryota</taxon>
        <taxon>Fungi</taxon>
        <taxon>Dikarya</taxon>
        <taxon>Ascomycota</taxon>
        <taxon>Pezizomycotina</taxon>
        <taxon>Eurotiomycetes</taxon>
        <taxon>Eurotiomycetidae</taxon>
        <taxon>Eurotiales</taxon>
        <taxon>Aspergillaceae</taxon>
        <taxon>Aspergillus</taxon>
        <taxon>Aspergillus subgen. Nidulantes</taxon>
    </lineage>
</organism>
<evidence type="ECO:0000313" key="5">
    <source>
        <dbReference type="EMBL" id="KAL2823735.1"/>
    </source>
</evidence>
<dbReference type="Proteomes" id="UP001610335">
    <property type="component" value="Unassembled WGS sequence"/>
</dbReference>
<feature type="domain" description="ABC toxin N-terminal" evidence="4">
    <location>
        <begin position="772"/>
        <end position="895"/>
    </location>
</feature>
<dbReference type="InterPro" id="IPR046839">
    <property type="entry name" value="ABC_toxin_N"/>
</dbReference>
<keyword evidence="6" id="KW-1185">Reference proteome</keyword>
<evidence type="ECO:0000256" key="1">
    <source>
        <dbReference type="SAM" id="Coils"/>
    </source>
</evidence>
<comment type="caution">
    <text evidence="5">The sequence shown here is derived from an EMBL/GenBank/DDBJ whole genome shotgun (WGS) entry which is preliminary data.</text>
</comment>
<accession>A0ABR4I7L0</accession>
<dbReference type="InterPro" id="IPR040840">
    <property type="entry name" value="TcA_TcB_BD"/>
</dbReference>
<gene>
    <name evidence="5" type="ORF">BDW59DRAFT_163101</name>
</gene>
<reference evidence="5 6" key="1">
    <citation type="submission" date="2024-07" db="EMBL/GenBank/DDBJ databases">
        <title>Section-level genome sequencing and comparative genomics of Aspergillus sections Usti and Cavernicolus.</title>
        <authorList>
            <consortium name="Lawrence Berkeley National Laboratory"/>
            <person name="Nybo J.L."/>
            <person name="Vesth T.C."/>
            <person name="Theobald S."/>
            <person name="Frisvad J.C."/>
            <person name="Larsen T.O."/>
            <person name="Kjaerboelling I."/>
            <person name="Rothschild-Mancinelli K."/>
            <person name="Lyhne E.K."/>
            <person name="Kogle M.E."/>
            <person name="Barry K."/>
            <person name="Clum A."/>
            <person name="Na H."/>
            <person name="Ledsgaard L."/>
            <person name="Lin J."/>
            <person name="Lipzen A."/>
            <person name="Kuo A."/>
            <person name="Riley R."/>
            <person name="Mondo S."/>
            <person name="LaButti K."/>
            <person name="Haridas S."/>
            <person name="Pangalinan J."/>
            <person name="Salamov A.A."/>
            <person name="Simmons B.A."/>
            <person name="Magnuson J.K."/>
            <person name="Chen J."/>
            <person name="Drula E."/>
            <person name="Henrissat B."/>
            <person name="Wiebenga A."/>
            <person name="Lubbers R.J."/>
            <person name="Gomes A.C."/>
            <person name="Makela M.R."/>
            <person name="Stajich J."/>
            <person name="Grigoriev I.V."/>
            <person name="Mortensen U.H."/>
            <person name="De vries R.P."/>
            <person name="Baker S.E."/>
            <person name="Andersen M.R."/>
        </authorList>
    </citation>
    <scope>NUCLEOTIDE SEQUENCE [LARGE SCALE GENOMIC DNA]</scope>
    <source>
        <strain evidence="5 6">CBS 600.67</strain>
    </source>
</reference>
<protein>
    <recommendedName>
        <fullName evidence="7">Tc toxin complex TcA C-terminal TcB-binding domain-containing protein</fullName>
    </recommendedName>
</protein>
<evidence type="ECO:0000259" key="4">
    <source>
        <dbReference type="Pfam" id="PF20220"/>
    </source>
</evidence>
<dbReference type="Pfam" id="PF20220">
    <property type="entry name" value="ABC_toxin_N"/>
    <property type="match status" value="1"/>
</dbReference>
<feature type="domain" description="Neuraminidase-like" evidence="3">
    <location>
        <begin position="925"/>
        <end position="1094"/>
    </location>
</feature>
<feature type="coiled-coil region" evidence="1">
    <location>
        <begin position="1719"/>
        <end position="1746"/>
    </location>
</feature>
<dbReference type="InterPro" id="IPR041079">
    <property type="entry name" value="Neuraminidase-like"/>
</dbReference>
<sequence>MKLVGPACGFWEAAPDLCTPAEVLGLQQEDYVILTRHSFYSKNCVPDNSKTYETWIGYQEVEDYWGFDSTQDSDGKGPNVSESMAGADGLTLIKEKLLPRSGLSFSDLLILLQTKYLNGSLVIESNQPQFRGAQFTGKLEDMRLRRLSPDGNTENLDVDSCDRLQRFVRLQHKVGWPIEELDAVLSTLIQGSFKNITPQVLDDLAAITQLAEISGYSPTELQPLWGNINTHSENSLGARLFSRSSLDTQETEPLLILVYGAMAAPYPRDWSISGHASVISSALDVKDADLLQMLKPAGEVPDELSLEHISILYRQSLLCKIIGVSPIYLSAVLSLFPYPLDPFASPRNTLRLIRATRAPRWDPNPLTLEQLLAMMKGMGPTEGDMVQRDVQITHSISSTLKKAKLLENDANGIGSPAPGVELERRIQSIIAGLKSHIPEASVQVLRFVLEDCWPPSEVGKWIDSTRLDLSIKPFDGYFLAPQTGEYNIELTSAGRETLHLDREKLEFNPDSLTIITQNLMQGRWYKFTYTGILQGLKWKVKDAPETQQLVGFDPDQLVSHHAVTFTRQVTPCLTQISALSKRLSLSVDELRFWKSNSVFDFFNLSLPAIRQLEEYYFLREMFIRNGGQVSLLELYKWLYVLPNTQKGNLAANEQTDKLYNMLSNVTGWSVSMCTSFIAAKYPQMRRTDPSCINLFRDISVLFVMCEAVTFVQNLNFPGSMIGAFVSMAVPSPPWATDAVEFRDAARLRSAIESRYSTNVSDSTPTPFSTASDEIRNCQREALIHTLLQQKYAKSQNLTDADKLFGHFLIDVQMGPVLHTSRLTQAIATLQLFVQQCMLGKESGIDEATLKKLHKNAESVFHYRLWEANRKAFLYPENWIDPTLRDNKSEQFQTLESALMKTKLDSQSISALVRDYVHSTSDIANLQIESYIWQCSKEGKSDNLHFFGRTGHAPFVFYYRKLTIHHPAGLASYPHWWPWTRMDVDIPVLATDMVGKRLAEPGSHIAPAIHNDRLYVFLPEFAVAQEANPANPVPNGDTKITDMKVKEMSSGQHKRHWEIRMGFTQLRDGKWAPKVVSPSKVEVKNVDQDTDSVKDTSGFRFTTGENNNELSIRIEHGQRDMDLGGFVMKNHQLVLGTTEEWSNFQKSTTSFGKIKSGDTVAVGCFDISTKALASKTSVTKDANGKQQIDYPDKQLCDSQLLNNRASPTLTNAIATKPGLKPIYECMRSKFCNPSELKEDLFGWLVSYGIFSETTTPPAVYMWELAVHIPSLLLERLMATQQLDLALMIAKLVFDPTRPDGDLAMDEWLEGKCNVHAAARGQPVAYMKRVAMKYVEIVLALGDKYFRENTLESIPFAIQRYTEASHVYGPPPVEIPRLGKLAVKSYREIEAVEKRVYMELDIPFYSDIHTVKQPIEALGFIFTGYFCLAANPSMASLRTLIDDRLHKIRNGMDINGSKQRLPLFEPPIDPGAVVRANAGVGGMSVAGLLAGLQSPMPNYRFRYLLQRAFELVQELKMLGQQFLSIRERKDAEALSLLRYQHQQSLLVLAKSIKERQKKEVDGSIATLQATRGQQEMRLQFYLSLTGDKKNVPQPGDQWQDLVQSIDQPTPDQLRGSTYEKTEIDKANTAKEKVDFARAAEATAAALFGIPNMSTEVEPWGIGMSISYGGSEVGQATSTLSSVKQIDAQLASDDGQQAGRTASLVRQVQERRMEINMTGHELMKIDREMDELKGRKATWDAEIQAQEETIQCAVAEEAWLRNRFTNQQLYTMLDNQMGNLYHATYMLASEMAKAAKGALDFEYSLKYLNSTTRQTELAPGLTGYWDDSLHGQLAGEALYLDLRRMEMMHLENKPYDFEITRTVSLRQVDPGNLLKLRRTGSATLDLPEVLFDMDYPGHYCRRIASVAVTIPCILGAYSSLNCTLTLTKHKYRISPIAEKKNYETPSQESFRSDNIPITAIAVSNGVQDNGGYGLHFLDSEKYGPFEGAGAISTWQIELPEKFGQFDYNTISDVVLRLQYTALYDGGLKKTATDCATDLIGPQSKNKGSLPLLAVDLKNDYPDQWRRIKDGMTGMTLSGLCERLPYWAQSGTVTTDTISLFLSKAPSKHPTITTTGAGVKELRTANNQNGYYERSTSSTIQIQKSQEWTLTMGDTDFDFAWLVIKYSVELK</sequence>
<name>A0ABR4I7L0_9EURO</name>